<organism evidence="2">
    <name type="scientific">freshwater metagenome</name>
    <dbReference type="NCBI Taxonomy" id="449393"/>
    <lineage>
        <taxon>unclassified sequences</taxon>
        <taxon>metagenomes</taxon>
        <taxon>ecological metagenomes</taxon>
    </lineage>
</organism>
<gene>
    <name evidence="2" type="ORF">UFOPK2399_00227</name>
</gene>
<protein>
    <submittedName>
        <fullName evidence="2">Unannotated protein</fullName>
    </submittedName>
</protein>
<reference evidence="2" key="1">
    <citation type="submission" date="2020-05" db="EMBL/GenBank/DDBJ databases">
        <authorList>
            <person name="Chiriac C."/>
            <person name="Salcher M."/>
            <person name="Ghai R."/>
            <person name="Kavagutti S V."/>
        </authorList>
    </citation>
    <scope>NUCLEOTIDE SEQUENCE</scope>
</reference>
<feature type="transmembrane region" description="Helical" evidence="1">
    <location>
        <begin position="7"/>
        <end position="30"/>
    </location>
</feature>
<keyword evidence="1" id="KW-0812">Transmembrane</keyword>
<keyword evidence="1" id="KW-1133">Transmembrane helix</keyword>
<proteinExistence type="predicted"/>
<sequence>MRGHVGLLLLAGIVALVAGSVAMLVAISLLRSALG</sequence>
<evidence type="ECO:0000313" key="2">
    <source>
        <dbReference type="EMBL" id="CAB4685060.1"/>
    </source>
</evidence>
<dbReference type="AlphaFoldDB" id="A0A6J6NEQ9"/>
<dbReference type="EMBL" id="CAEZXP010000001">
    <property type="protein sequence ID" value="CAB4685060.1"/>
    <property type="molecule type" value="Genomic_DNA"/>
</dbReference>
<keyword evidence="1" id="KW-0472">Membrane</keyword>
<accession>A0A6J6NEQ9</accession>
<name>A0A6J6NEQ9_9ZZZZ</name>
<evidence type="ECO:0000256" key="1">
    <source>
        <dbReference type="SAM" id="Phobius"/>
    </source>
</evidence>